<dbReference type="InterPro" id="IPR057251">
    <property type="entry name" value="FP_C"/>
</dbReference>
<dbReference type="Gene3D" id="3.30.70.1820">
    <property type="entry name" value="L1 transposable element, RRM domain"/>
    <property type="match status" value="1"/>
</dbReference>
<reference evidence="3" key="1">
    <citation type="journal article" date="2023" name="G3 (Bethesda)">
        <title>Whole genome assembly and annotation of the endangered Caribbean coral Acropora cervicornis.</title>
        <authorList>
            <person name="Selwyn J.D."/>
            <person name="Vollmer S.V."/>
        </authorList>
    </citation>
    <scope>NUCLEOTIDE SEQUENCE</scope>
    <source>
        <strain evidence="3">K2</strain>
    </source>
</reference>
<dbReference type="EMBL" id="JARQWQ010000119">
    <property type="protein sequence ID" value="KAK2549867.1"/>
    <property type="molecule type" value="Genomic_DNA"/>
</dbReference>
<accession>A0AAD9PVJ1</accession>
<evidence type="ECO:0000313" key="3">
    <source>
        <dbReference type="EMBL" id="KAK2549867.1"/>
    </source>
</evidence>
<keyword evidence="4" id="KW-1185">Reference proteome</keyword>
<proteinExistence type="predicted"/>
<organism evidence="3 4">
    <name type="scientific">Acropora cervicornis</name>
    <name type="common">Staghorn coral</name>
    <dbReference type="NCBI Taxonomy" id="6130"/>
    <lineage>
        <taxon>Eukaryota</taxon>
        <taxon>Metazoa</taxon>
        <taxon>Cnidaria</taxon>
        <taxon>Anthozoa</taxon>
        <taxon>Hexacorallia</taxon>
        <taxon>Scleractinia</taxon>
        <taxon>Astrocoeniina</taxon>
        <taxon>Acroporidae</taxon>
        <taxon>Acropora</taxon>
    </lineage>
</organism>
<name>A0AAD9PVJ1_ACRCE</name>
<reference evidence="3" key="2">
    <citation type="journal article" date="2023" name="Science">
        <title>Genomic signatures of disease resistance in endangered staghorn corals.</title>
        <authorList>
            <person name="Vollmer S.V."/>
            <person name="Selwyn J.D."/>
            <person name="Despard B.A."/>
            <person name="Roesel C.L."/>
        </authorList>
    </citation>
    <scope>NUCLEOTIDE SEQUENCE</scope>
    <source>
        <strain evidence="3">K2</strain>
    </source>
</reference>
<dbReference type="Proteomes" id="UP001249851">
    <property type="component" value="Unassembled WGS sequence"/>
</dbReference>
<comment type="caution">
    <text evidence="3">The sequence shown here is derived from an EMBL/GenBank/DDBJ whole genome shotgun (WGS) entry which is preliminary data.</text>
</comment>
<gene>
    <name evidence="3" type="ORF">P5673_029574</name>
</gene>
<dbReference type="AlphaFoldDB" id="A0AAD9PVJ1"/>
<feature type="coiled-coil region" evidence="1">
    <location>
        <begin position="5"/>
        <end position="32"/>
    </location>
</feature>
<sequence>MPESIASLKRENSNLKDQLSVMADEIAKMKDMLLEQSKKPAATKDETVQSLEFMSKGFDDFERFRVFAGKELKRLSAKLEELAVELNRVSRNIDEFQEYSYQYNVKIVGVPQMSQDESSAITSALCERLFKAMGSAVSIQDIDTAHRVPTRNTGNGGPRPIICRFIRRLSKDNVMNQRRNASRVDPSAVGFSEDVSLSAVRIFDHLTPRMQKVLFEAKRFKEQFHYEYCWSKGSFVYLRKDATSRAIKIKDITDLHHLQDGSQS</sequence>
<evidence type="ECO:0000259" key="2">
    <source>
        <dbReference type="Pfam" id="PF25298"/>
    </source>
</evidence>
<keyword evidence="1" id="KW-0175">Coiled coil</keyword>
<protein>
    <recommendedName>
        <fullName evidence="2">FP protein C-terminal domain-containing protein</fullName>
    </recommendedName>
</protein>
<feature type="coiled-coil region" evidence="1">
    <location>
        <begin position="72"/>
        <end position="99"/>
    </location>
</feature>
<dbReference type="Pfam" id="PF25298">
    <property type="entry name" value="Baculo_FP_2nd"/>
    <property type="match status" value="1"/>
</dbReference>
<evidence type="ECO:0000256" key="1">
    <source>
        <dbReference type="SAM" id="Coils"/>
    </source>
</evidence>
<feature type="domain" description="FP protein C-terminal" evidence="2">
    <location>
        <begin position="207"/>
        <end position="258"/>
    </location>
</feature>
<evidence type="ECO:0000313" key="4">
    <source>
        <dbReference type="Proteomes" id="UP001249851"/>
    </source>
</evidence>